<dbReference type="AlphaFoldDB" id="A0A4P7IHD3"/>
<name>A0A4P7IHD3_9ACTN</name>
<dbReference type="RefSeq" id="WP_135268721.1">
    <property type="nucleotide sequence ID" value="NZ_CP038436.1"/>
</dbReference>
<dbReference type="Proteomes" id="UP000294853">
    <property type="component" value="Chromosome"/>
</dbReference>
<dbReference type="OrthoDB" id="262740at2"/>
<proteinExistence type="predicted"/>
<accession>A0A4P7IHD3</accession>
<reference evidence="1 2" key="1">
    <citation type="submission" date="2019-03" db="EMBL/GenBank/DDBJ databases">
        <title>Three New Species of Nocardioides, Nocardioides euryhalodurans sp. nov., Nocardioides seonyuensis sp. nov. and Nocardioides eburneoflavus sp. nov. Iolated from Soil.</title>
        <authorList>
            <person name="Roh S.G."/>
            <person name="Lee C."/>
            <person name="Kim M.-K."/>
            <person name="Kim S.B."/>
        </authorList>
    </citation>
    <scope>NUCLEOTIDE SEQUENCE [LARGE SCALE GENOMIC DNA]</scope>
    <source>
        <strain evidence="1 2">MMS17-SY207-3</strain>
    </source>
</reference>
<evidence type="ECO:0000313" key="1">
    <source>
        <dbReference type="EMBL" id="QBX56736.1"/>
    </source>
</evidence>
<evidence type="ECO:0000313" key="2">
    <source>
        <dbReference type="Proteomes" id="UP000294853"/>
    </source>
</evidence>
<dbReference type="EMBL" id="CP038436">
    <property type="protein sequence ID" value="QBX56736.1"/>
    <property type="molecule type" value="Genomic_DNA"/>
</dbReference>
<sequence length="375" mass="39893">MIESADLTLLIGPGVPVPALRSVMDAVVSVRVNVGAAQTGFQIVMEADRTSDITRVLLPAGYLDPITTRVIILVTIRGVPHVLADGVVTHHEVTPSSTPGGSTLSIIGEDLSVLMDLVEMPFMRYPAMPEVAQLYAILAKYAVLGIAPVVVPPIVSALRNPLDGCDTHTGTDLDYVRQHADRCGYVFYVEPGPLPGTNVAYFGPDVRVPVPQPALSVDLDEATNVESLSVSLDGKAKKVTVYTIFDPVTRKVPVPIPVPNVSAVRPPLGLRPTPPARVEFAEGGQLEPAEAAKRILGDLLRSSDAITVSGSLDVATYGRPLRARQLVGVRGVGLAYDGLYYVNTVTHELSPSSYKQSFTLSRDGLVSPTPVVPVR</sequence>
<evidence type="ECO:0008006" key="3">
    <source>
        <dbReference type="Google" id="ProtNLM"/>
    </source>
</evidence>
<dbReference type="KEGG" id="nsn:EXE58_15575"/>
<gene>
    <name evidence="1" type="ORF">EXE58_15575</name>
</gene>
<organism evidence="1 2">
    <name type="scientific">Nocardioides seonyuensis</name>
    <dbReference type="NCBI Taxonomy" id="2518371"/>
    <lineage>
        <taxon>Bacteria</taxon>
        <taxon>Bacillati</taxon>
        <taxon>Actinomycetota</taxon>
        <taxon>Actinomycetes</taxon>
        <taxon>Propionibacteriales</taxon>
        <taxon>Nocardioidaceae</taxon>
        <taxon>Nocardioides</taxon>
    </lineage>
</organism>
<keyword evidence="2" id="KW-1185">Reference proteome</keyword>
<protein>
    <recommendedName>
        <fullName evidence="3">Phage late control D family protein</fullName>
    </recommendedName>
</protein>